<evidence type="ECO:0000313" key="2">
    <source>
        <dbReference type="Proteomes" id="UP000789860"/>
    </source>
</evidence>
<accession>A0ACA9LE73</accession>
<reference evidence="1" key="1">
    <citation type="submission" date="2021-06" db="EMBL/GenBank/DDBJ databases">
        <authorList>
            <person name="Kallberg Y."/>
            <person name="Tangrot J."/>
            <person name="Rosling A."/>
        </authorList>
    </citation>
    <scope>NUCLEOTIDE SEQUENCE</scope>
    <source>
        <strain evidence="1">AU212A</strain>
    </source>
</reference>
<evidence type="ECO:0000313" key="1">
    <source>
        <dbReference type="EMBL" id="CAG8525856.1"/>
    </source>
</evidence>
<dbReference type="Proteomes" id="UP000789860">
    <property type="component" value="Unassembled WGS sequence"/>
</dbReference>
<name>A0ACA9LE73_9GLOM</name>
<gene>
    <name evidence="1" type="ORF">SCALOS_LOCUS4255</name>
</gene>
<dbReference type="EMBL" id="CAJVPM010005590">
    <property type="protein sequence ID" value="CAG8525856.1"/>
    <property type="molecule type" value="Genomic_DNA"/>
</dbReference>
<keyword evidence="2" id="KW-1185">Reference proteome</keyword>
<protein>
    <submittedName>
        <fullName evidence="1">5254_t:CDS:1</fullName>
    </submittedName>
</protein>
<sequence length="154" mass="18121">MNNSIYKSVRLLAEGEIRSEQHYGPYACDWWSLRLFNSEDNISNSVPYRLYMHISFILNQCQFYLKVVQNDENQLQPGFVCFSSNETSKICLTLSQSINSIYRIIFETKTTYSEPEILRLNDEKIVKKLLIGVLFRSIFLNIRNHILVVLKIED</sequence>
<organism evidence="1 2">
    <name type="scientific">Scutellospora calospora</name>
    <dbReference type="NCBI Taxonomy" id="85575"/>
    <lineage>
        <taxon>Eukaryota</taxon>
        <taxon>Fungi</taxon>
        <taxon>Fungi incertae sedis</taxon>
        <taxon>Mucoromycota</taxon>
        <taxon>Glomeromycotina</taxon>
        <taxon>Glomeromycetes</taxon>
        <taxon>Diversisporales</taxon>
        <taxon>Gigasporaceae</taxon>
        <taxon>Scutellospora</taxon>
    </lineage>
</organism>
<proteinExistence type="predicted"/>
<comment type="caution">
    <text evidence="1">The sequence shown here is derived from an EMBL/GenBank/DDBJ whole genome shotgun (WGS) entry which is preliminary data.</text>
</comment>